<gene>
    <name evidence="1" type="ORF">g.12316</name>
</gene>
<proteinExistence type="predicted"/>
<reference evidence="1" key="1">
    <citation type="submission" date="2015-11" db="EMBL/GenBank/DDBJ databases">
        <title>De novo transcriptome assembly of four potential Pierce s Disease insect vectors from Arizona vineyards.</title>
        <authorList>
            <person name="Tassone E.E."/>
        </authorList>
    </citation>
    <scope>NUCLEOTIDE SEQUENCE</scope>
</reference>
<evidence type="ECO:0000313" key="1">
    <source>
        <dbReference type="EMBL" id="JAS58985.1"/>
    </source>
</evidence>
<name>A0A1B6G967_9HEMI</name>
<accession>A0A1B6G967</accession>
<protein>
    <submittedName>
        <fullName evidence="1">Uncharacterized protein</fullName>
    </submittedName>
</protein>
<organism evidence="1">
    <name type="scientific">Cuerna arida</name>
    <dbReference type="NCBI Taxonomy" id="1464854"/>
    <lineage>
        <taxon>Eukaryota</taxon>
        <taxon>Metazoa</taxon>
        <taxon>Ecdysozoa</taxon>
        <taxon>Arthropoda</taxon>
        <taxon>Hexapoda</taxon>
        <taxon>Insecta</taxon>
        <taxon>Pterygota</taxon>
        <taxon>Neoptera</taxon>
        <taxon>Paraneoptera</taxon>
        <taxon>Hemiptera</taxon>
        <taxon>Auchenorrhyncha</taxon>
        <taxon>Membracoidea</taxon>
        <taxon>Cicadellidae</taxon>
        <taxon>Cicadellinae</taxon>
        <taxon>Proconiini</taxon>
        <taxon>Cuerna</taxon>
    </lineage>
</organism>
<sequence>MLEYRWCGFNSYHHFTVVCFIFLVTHYCQCLLDIKDTNTFLEFGKNLAKRLTDSPSGTKEDIINDLTDYFICLNTAFRVKNENKETLQALKLQGGPPFLGLVVHDELLVDKYAMEAVEVDHTREVLEDIERIWKDISNEIMVSPELEVTDKSIS</sequence>
<dbReference type="EMBL" id="GECZ01010784">
    <property type="protein sequence ID" value="JAS58985.1"/>
    <property type="molecule type" value="Transcribed_RNA"/>
</dbReference>
<dbReference type="AlphaFoldDB" id="A0A1B6G967"/>